<feature type="chain" id="PRO_5026052227" evidence="1">
    <location>
        <begin position="18"/>
        <end position="207"/>
    </location>
</feature>
<dbReference type="EMBL" id="VUJU01007543">
    <property type="protein sequence ID" value="KAF0744198.1"/>
    <property type="molecule type" value="Genomic_DNA"/>
</dbReference>
<name>A0A6G0XU90_APHCR</name>
<comment type="caution">
    <text evidence="2">The sequence shown here is derived from an EMBL/GenBank/DDBJ whole genome shotgun (WGS) entry which is preliminary data.</text>
</comment>
<evidence type="ECO:0000313" key="3">
    <source>
        <dbReference type="Proteomes" id="UP000478052"/>
    </source>
</evidence>
<keyword evidence="3" id="KW-1185">Reference proteome</keyword>
<feature type="signal peptide" evidence="1">
    <location>
        <begin position="1"/>
        <end position="17"/>
    </location>
</feature>
<proteinExistence type="predicted"/>
<gene>
    <name evidence="2" type="ORF">FWK35_00017877</name>
</gene>
<protein>
    <submittedName>
        <fullName evidence="2">Uncharacterized protein</fullName>
    </submittedName>
</protein>
<sequence>MKIHFCIILYLLTHIDIDFENIYSGKENFLFEKWPFLIPKLLTLMHTNIKDSNSRELLKKLCNQNSEIDLVYVYSKNTATNSKRIIKTSIAGARNSFLLLCANTSDLYTKIQNKVDSYYEKKQTLQLLIWIIGDEYMDSKEFFIYYFNTYYKFPNIVKAVDLCFKIFNYPIQSELAWTFLQKYFYDIHTEFDVKSSALISLMSDLSN</sequence>
<accession>A0A6G0XU90</accession>
<organism evidence="2 3">
    <name type="scientific">Aphis craccivora</name>
    <name type="common">Cowpea aphid</name>
    <dbReference type="NCBI Taxonomy" id="307492"/>
    <lineage>
        <taxon>Eukaryota</taxon>
        <taxon>Metazoa</taxon>
        <taxon>Ecdysozoa</taxon>
        <taxon>Arthropoda</taxon>
        <taxon>Hexapoda</taxon>
        <taxon>Insecta</taxon>
        <taxon>Pterygota</taxon>
        <taxon>Neoptera</taxon>
        <taxon>Paraneoptera</taxon>
        <taxon>Hemiptera</taxon>
        <taxon>Sternorrhyncha</taxon>
        <taxon>Aphidomorpha</taxon>
        <taxon>Aphidoidea</taxon>
        <taxon>Aphididae</taxon>
        <taxon>Aphidini</taxon>
        <taxon>Aphis</taxon>
        <taxon>Aphis</taxon>
    </lineage>
</organism>
<dbReference type="Proteomes" id="UP000478052">
    <property type="component" value="Unassembled WGS sequence"/>
</dbReference>
<reference evidence="2 3" key="1">
    <citation type="submission" date="2019-08" db="EMBL/GenBank/DDBJ databases">
        <title>Whole genome of Aphis craccivora.</title>
        <authorList>
            <person name="Voronova N.V."/>
            <person name="Shulinski R.S."/>
            <person name="Bandarenka Y.V."/>
            <person name="Zhorov D.G."/>
            <person name="Warner D."/>
        </authorList>
    </citation>
    <scope>NUCLEOTIDE SEQUENCE [LARGE SCALE GENOMIC DNA]</scope>
    <source>
        <strain evidence="2">180601</strain>
        <tissue evidence="2">Whole Body</tissue>
    </source>
</reference>
<dbReference type="AlphaFoldDB" id="A0A6G0XU90"/>
<evidence type="ECO:0000256" key="1">
    <source>
        <dbReference type="SAM" id="SignalP"/>
    </source>
</evidence>
<keyword evidence="1" id="KW-0732">Signal</keyword>
<evidence type="ECO:0000313" key="2">
    <source>
        <dbReference type="EMBL" id="KAF0744198.1"/>
    </source>
</evidence>
<dbReference type="OrthoDB" id="6628180at2759"/>